<name>A0A2X1RI84_9ACTO</name>
<feature type="binding site" evidence="4">
    <location>
        <position position="134"/>
    </location>
    <ligand>
        <name>Zn(2+)</name>
        <dbReference type="ChEBI" id="CHEBI:29105"/>
    </ligand>
</feature>
<evidence type="ECO:0000256" key="4">
    <source>
        <dbReference type="PROSITE-ProRule" id="PRU00236"/>
    </source>
</evidence>
<dbReference type="InterPro" id="IPR026590">
    <property type="entry name" value="Ssirtuin_cat_dom"/>
</dbReference>
<dbReference type="InterPro" id="IPR050134">
    <property type="entry name" value="NAD-dep_sirtuin_deacylases"/>
</dbReference>
<dbReference type="InterPro" id="IPR026591">
    <property type="entry name" value="Sirtuin_cat_small_dom_sf"/>
</dbReference>
<sequence>MEPLDAHTETQLETLAEWMRGRKTVLVTGAGMSTDTGIPDYRGQGNTTIPSVEYDQFVSDPVWQRWVWARNHQTWQTMLKLDPAPAHLAQARLERAGLLTGIATQNVDGLDFKGGCKTVFEMHGTFLKVECVDCGAVTDRAPLHERLTAANPDYPLDLDPAHVAILAQADREAALACNFHTVPCETCGGLLKPAVVFFGQLLPETTMNRARAAAAEADVVLVVGSSLVVGTASFVMQAGLIYGAPLVIINRGRTQYDHMADLRIEGGASECLTRLADLLGA</sequence>
<dbReference type="SUPFAM" id="SSF52467">
    <property type="entry name" value="DHS-like NAD/FAD-binding domain"/>
    <property type="match status" value="1"/>
</dbReference>
<evidence type="ECO:0000256" key="1">
    <source>
        <dbReference type="ARBA" id="ARBA00012928"/>
    </source>
</evidence>
<dbReference type="Proteomes" id="UP001209486">
    <property type="component" value="Unassembled WGS sequence"/>
</dbReference>
<keyword evidence="8" id="KW-0378">Hydrolase</keyword>
<feature type="active site" description="Proton acceptor" evidence="4">
    <location>
        <position position="123"/>
    </location>
</feature>
<dbReference type="Gene3D" id="3.40.50.1220">
    <property type="entry name" value="TPP-binding domain"/>
    <property type="match status" value="1"/>
</dbReference>
<dbReference type="GO" id="GO:0016787">
    <property type="term" value="F:hydrolase activity"/>
    <property type="evidence" value="ECO:0007669"/>
    <property type="project" value="UniProtKB-KW"/>
</dbReference>
<evidence type="ECO:0000313" key="10">
    <source>
        <dbReference type="Proteomes" id="UP000575397"/>
    </source>
</evidence>
<dbReference type="EMBL" id="VSZY01000017">
    <property type="protein sequence ID" value="MCU9969492.1"/>
    <property type="molecule type" value="Genomic_DNA"/>
</dbReference>
<dbReference type="PANTHER" id="PTHR11085">
    <property type="entry name" value="NAD-DEPENDENT PROTEIN DEACYLASE SIRTUIN-5, MITOCHONDRIAL-RELATED"/>
    <property type="match status" value="1"/>
</dbReference>
<dbReference type="EMBL" id="JABCUS010000019">
    <property type="protein sequence ID" value="NMX04031.1"/>
    <property type="molecule type" value="Genomic_DNA"/>
</dbReference>
<evidence type="ECO:0000313" key="6">
    <source>
        <dbReference type="EMBL" id="MCU9969492.1"/>
    </source>
</evidence>
<reference evidence="6 11" key="2">
    <citation type="submission" date="2019-08" db="EMBL/GenBank/DDBJ databases">
        <title>Comparison of rpoB and gyrB Sequences from Mobiluncus Species and Development of a Multiplex PCR Method for Clinical Detection of Mobiluncus curtisii and Mobiluncus mulieris.</title>
        <authorList>
            <person name="Yang L."/>
            <person name="Shen Y."/>
            <person name="Xu G."/>
            <person name="Shu L.-B."/>
            <person name="Hu J."/>
            <person name="Zhang R."/>
            <person name="Wang Y."/>
            <person name="Zhou H.-W."/>
            <person name="Zhang X."/>
        </authorList>
    </citation>
    <scope>NUCLEOTIDE SEQUENCE [LARGE SCALE GENOMIC DNA]</scope>
    <source>
        <strain evidence="6 11">M26</strain>
    </source>
</reference>
<keyword evidence="4" id="KW-0479">Metal-binding</keyword>
<dbReference type="GO" id="GO:0017136">
    <property type="term" value="F:histone deacetylase activity, NAD-dependent"/>
    <property type="evidence" value="ECO:0007669"/>
    <property type="project" value="TreeGrafter"/>
</dbReference>
<proteinExistence type="predicted"/>
<keyword evidence="2" id="KW-0808">Transferase</keyword>
<dbReference type="GeneID" id="61167072"/>
<feature type="binding site" evidence="4">
    <location>
        <position position="131"/>
    </location>
    <ligand>
        <name>Zn(2+)</name>
        <dbReference type="ChEBI" id="CHEBI:29105"/>
    </ligand>
</feature>
<dbReference type="Proteomes" id="UP000255284">
    <property type="component" value="Unassembled WGS sequence"/>
</dbReference>
<dbReference type="GO" id="GO:0046872">
    <property type="term" value="F:metal ion binding"/>
    <property type="evidence" value="ECO:0007669"/>
    <property type="project" value="UniProtKB-KW"/>
</dbReference>
<feature type="binding site" evidence="4">
    <location>
        <position position="184"/>
    </location>
    <ligand>
        <name>Zn(2+)</name>
        <dbReference type="ChEBI" id="CHEBI:29105"/>
    </ligand>
</feature>
<dbReference type="GO" id="GO:0070403">
    <property type="term" value="F:NAD+ binding"/>
    <property type="evidence" value="ECO:0007669"/>
    <property type="project" value="InterPro"/>
</dbReference>
<gene>
    <name evidence="8" type="primary">cobB</name>
    <name evidence="6" type="ORF">FYZ43_08865</name>
    <name evidence="7" type="ORF">HHJ77_08885</name>
    <name evidence="8" type="ORF">NCTC11819_00668</name>
</gene>
<dbReference type="Gene3D" id="3.30.1600.10">
    <property type="entry name" value="SIR2/SIRT2 'Small Domain"/>
    <property type="match status" value="1"/>
</dbReference>
<evidence type="ECO:0000313" key="7">
    <source>
        <dbReference type="EMBL" id="NMX04031.1"/>
    </source>
</evidence>
<evidence type="ECO:0000259" key="5">
    <source>
        <dbReference type="PROSITE" id="PS50305"/>
    </source>
</evidence>
<protein>
    <recommendedName>
        <fullName evidence="1">protein acetyllysine N-acetyltransferase</fullName>
        <ecNumber evidence="1">2.3.1.286</ecNumber>
    </recommendedName>
</protein>
<evidence type="ECO:0000313" key="11">
    <source>
        <dbReference type="Proteomes" id="UP001209486"/>
    </source>
</evidence>
<dbReference type="EC" id="2.3.1.286" evidence="1"/>
<evidence type="ECO:0000256" key="2">
    <source>
        <dbReference type="ARBA" id="ARBA00022679"/>
    </source>
</evidence>
<feature type="binding site" evidence="4">
    <location>
        <position position="187"/>
    </location>
    <ligand>
        <name>Zn(2+)</name>
        <dbReference type="ChEBI" id="CHEBI:29105"/>
    </ligand>
</feature>
<evidence type="ECO:0000256" key="3">
    <source>
        <dbReference type="ARBA" id="ARBA00023027"/>
    </source>
</evidence>
<reference evidence="7 10" key="3">
    <citation type="submission" date="2020-04" db="EMBL/GenBank/DDBJ databases">
        <title>Antimicrobial susceptibility and clonality of vaginal-derived multi-drug resistant Mobiluncus isolates in China.</title>
        <authorList>
            <person name="Zhang X."/>
        </authorList>
    </citation>
    <scope>NUCLEOTIDE SEQUENCE [LARGE SCALE GENOMIC DNA]</scope>
    <source>
        <strain evidence="7 10">12</strain>
    </source>
</reference>
<dbReference type="PANTHER" id="PTHR11085:SF10">
    <property type="entry name" value="NAD-DEPENDENT PROTEIN DEACYLASE SIRTUIN-5, MITOCHONDRIAL-RELATED"/>
    <property type="match status" value="1"/>
</dbReference>
<dbReference type="OrthoDB" id="9800582at2"/>
<evidence type="ECO:0000313" key="9">
    <source>
        <dbReference type="Proteomes" id="UP000255284"/>
    </source>
</evidence>
<evidence type="ECO:0000313" key="8">
    <source>
        <dbReference type="EMBL" id="STO16118.1"/>
    </source>
</evidence>
<accession>A0A2X1RI84</accession>
<dbReference type="InterPro" id="IPR003000">
    <property type="entry name" value="Sirtuin"/>
</dbReference>
<dbReference type="AlphaFoldDB" id="A0A2X1RI84"/>
<organism evidence="8 9">
    <name type="scientific">Mobiluncus mulieris</name>
    <dbReference type="NCBI Taxonomy" id="2052"/>
    <lineage>
        <taxon>Bacteria</taxon>
        <taxon>Bacillati</taxon>
        <taxon>Actinomycetota</taxon>
        <taxon>Actinomycetes</taxon>
        <taxon>Actinomycetales</taxon>
        <taxon>Actinomycetaceae</taxon>
        <taxon>Mobiluncus</taxon>
    </lineage>
</organism>
<keyword evidence="4" id="KW-0862">Zinc</keyword>
<dbReference type="Proteomes" id="UP000575397">
    <property type="component" value="Unassembled WGS sequence"/>
</dbReference>
<dbReference type="PROSITE" id="PS50305">
    <property type="entry name" value="SIRTUIN"/>
    <property type="match status" value="1"/>
</dbReference>
<keyword evidence="3" id="KW-0520">NAD</keyword>
<dbReference type="RefSeq" id="WP_004013293.1">
    <property type="nucleotide sequence ID" value="NZ_CAMPUA010000025.1"/>
</dbReference>
<dbReference type="InterPro" id="IPR029035">
    <property type="entry name" value="DHS-like_NAD/FAD-binding_dom"/>
</dbReference>
<comment type="caution">
    <text evidence="8">The sequence shown here is derived from an EMBL/GenBank/DDBJ whole genome shotgun (WGS) entry which is preliminary data.</text>
</comment>
<dbReference type="Pfam" id="PF02146">
    <property type="entry name" value="SIR2"/>
    <property type="match status" value="1"/>
</dbReference>
<feature type="domain" description="Deacetylase sirtuin-type" evidence="5">
    <location>
        <begin position="5"/>
        <end position="281"/>
    </location>
</feature>
<reference evidence="8 9" key="1">
    <citation type="submission" date="2018-06" db="EMBL/GenBank/DDBJ databases">
        <authorList>
            <consortium name="Pathogen Informatics"/>
            <person name="Doyle S."/>
        </authorList>
    </citation>
    <scope>NUCLEOTIDE SEQUENCE [LARGE SCALE GENOMIC DNA]</scope>
    <source>
        <strain evidence="8 9">NCTC11819</strain>
    </source>
</reference>
<dbReference type="EMBL" id="UGGQ01000006">
    <property type="protein sequence ID" value="STO16118.1"/>
    <property type="molecule type" value="Genomic_DNA"/>
</dbReference>